<organism evidence="1 2">
    <name type="scientific">Purpureocillium lilacinum</name>
    <name type="common">Paecilomyces lilacinus</name>
    <dbReference type="NCBI Taxonomy" id="33203"/>
    <lineage>
        <taxon>Eukaryota</taxon>
        <taxon>Fungi</taxon>
        <taxon>Dikarya</taxon>
        <taxon>Ascomycota</taxon>
        <taxon>Pezizomycotina</taxon>
        <taxon>Sordariomycetes</taxon>
        <taxon>Hypocreomycetidae</taxon>
        <taxon>Hypocreales</taxon>
        <taxon>Ophiocordycipitaceae</taxon>
        <taxon>Purpureocillium</taxon>
    </lineage>
</organism>
<sequence length="189" mass="20163">MDELSSVEVPARFDCRATQGPAETRASTPQRGVGRLGPKILADLEEASRWAPFVRRDLRLRPQALESSQPSDICSLWRPWHPDSSHLQHPQSHIVVRNLRRAALSPTPDLMASGHDATPKCAQSTMAAGDVPRPDTDVAGPGYPPDLLAGPATSSIHAVGSPSPSVCATAPDTCPAGSQQRHGRKTSMV</sequence>
<evidence type="ECO:0000313" key="1">
    <source>
        <dbReference type="EMBL" id="KAL3955771.1"/>
    </source>
</evidence>
<comment type="caution">
    <text evidence="1">The sequence shown here is derived from an EMBL/GenBank/DDBJ whole genome shotgun (WGS) entry which is preliminary data.</text>
</comment>
<keyword evidence="2" id="KW-1185">Reference proteome</keyword>
<gene>
    <name evidence="1" type="ORF">ACCO45_011334</name>
</gene>
<proteinExistence type="predicted"/>
<dbReference type="Proteomes" id="UP001638806">
    <property type="component" value="Unassembled WGS sequence"/>
</dbReference>
<reference evidence="1" key="1">
    <citation type="submission" date="2024-12" db="EMBL/GenBank/DDBJ databases">
        <title>Comparative genomics and development of molecular markers within Purpureocillium lilacinum and among Purpureocillium species.</title>
        <authorList>
            <person name="Yeh Z.-Y."/>
            <person name="Ni N.-T."/>
            <person name="Lo P.-H."/>
            <person name="Mushyakhwo K."/>
            <person name="Lin C.-F."/>
            <person name="Nai Y.-S."/>
        </authorList>
    </citation>
    <scope>NUCLEOTIDE SEQUENCE</scope>
    <source>
        <strain evidence="1">NCHU-NPUST-175</strain>
    </source>
</reference>
<protein>
    <submittedName>
        <fullName evidence="1">Uncharacterized protein</fullName>
    </submittedName>
</protein>
<accession>A0ACC4DHA4</accession>
<name>A0ACC4DHA4_PURLI</name>
<dbReference type="EMBL" id="JBGNUJ010000010">
    <property type="protein sequence ID" value="KAL3955771.1"/>
    <property type="molecule type" value="Genomic_DNA"/>
</dbReference>
<evidence type="ECO:0000313" key="2">
    <source>
        <dbReference type="Proteomes" id="UP001638806"/>
    </source>
</evidence>